<keyword evidence="1" id="KW-0812">Transmembrane</keyword>
<keyword evidence="1" id="KW-0472">Membrane</keyword>
<dbReference type="OrthoDB" id="193051at2"/>
<keyword evidence="1" id="KW-1133">Transmembrane helix</keyword>
<evidence type="ECO:0008006" key="4">
    <source>
        <dbReference type="Google" id="ProtNLM"/>
    </source>
</evidence>
<keyword evidence="3" id="KW-1185">Reference proteome</keyword>
<name>A0A916R6Z5_9HYPH</name>
<dbReference type="Proteomes" id="UP000596977">
    <property type="component" value="Unassembled WGS sequence"/>
</dbReference>
<comment type="caution">
    <text evidence="2">The sequence shown here is derived from an EMBL/GenBank/DDBJ whole genome shotgun (WGS) entry which is preliminary data.</text>
</comment>
<dbReference type="RefSeq" id="WP_127071665.1">
    <property type="nucleotide sequence ID" value="NZ_BMKB01000001.1"/>
</dbReference>
<gene>
    <name evidence="2" type="ORF">GCM10011499_09800</name>
</gene>
<accession>A0A916R6Z5</accession>
<dbReference type="InterPro" id="IPR022584">
    <property type="entry name" value="DUF2937"/>
</dbReference>
<dbReference type="Pfam" id="PF11157">
    <property type="entry name" value="DUF2937"/>
    <property type="match status" value="1"/>
</dbReference>
<feature type="transmembrane region" description="Helical" evidence="1">
    <location>
        <begin position="134"/>
        <end position="157"/>
    </location>
</feature>
<evidence type="ECO:0000313" key="2">
    <source>
        <dbReference type="EMBL" id="GGA42153.1"/>
    </source>
</evidence>
<evidence type="ECO:0000256" key="1">
    <source>
        <dbReference type="SAM" id="Phobius"/>
    </source>
</evidence>
<reference evidence="2 3" key="1">
    <citation type="journal article" date="2014" name="Int. J. Syst. Evol. Microbiol.">
        <title>Complete genome sequence of Corynebacterium casei LMG S-19264T (=DSM 44701T), isolated from a smear-ripened cheese.</title>
        <authorList>
            <consortium name="US DOE Joint Genome Institute (JGI-PGF)"/>
            <person name="Walter F."/>
            <person name="Albersmeier A."/>
            <person name="Kalinowski J."/>
            <person name="Ruckert C."/>
        </authorList>
    </citation>
    <scope>NUCLEOTIDE SEQUENCE [LARGE SCALE GENOMIC DNA]</scope>
    <source>
        <strain evidence="2 3">CGMCC 1.15896</strain>
    </source>
</reference>
<organism evidence="2 3">
    <name type="scientific">Pelagibacterium lentulum</name>
    <dbReference type="NCBI Taxonomy" id="2029865"/>
    <lineage>
        <taxon>Bacteria</taxon>
        <taxon>Pseudomonadati</taxon>
        <taxon>Pseudomonadota</taxon>
        <taxon>Alphaproteobacteria</taxon>
        <taxon>Hyphomicrobiales</taxon>
        <taxon>Devosiaceae</taxon>
        <taxon>Pelagibacterium</taxon>
    </lineage>
</organism>
<protein>
    <recommendedName>
        <fullName evidence="4">DUF2937 family protein</fullName>
    </recommendedName>
</protein>
<dbReference type="AlphaFoldDB" id="A0A916R6Z5"/>
<proteinExistence type="predicted"/>
<dbReference type="EMBL" id="BMKB01000001">
    <property type="protein sequence ID" value="GGA42153.1"/>
    <property type="molecule type" value="Genomic_DNA"/>
</dbReference>
<sequence>MKRLVCLTGAILGAVTFSQVPEYSQQYAQRLGGAIDELAAIAVRFDADAAASGLTRQEGLERYEQSADAFLADRGQSMRLVFERHQRLSAQLEALRNAGPLERVGSLTRYFDTDVGAAALENYAPAVPVTTEGFGHAVVGLIAGYGLIWGIWSAGALPFRRSRRARRAARSM</sequence>
<evidence type="ECO:0000313" key="3">
    <source>
        <dbReference type="Proteomes" id="UP000596977"/>
    </source>
</evidence>